<sequence>MLPPKGVTAAPGGECYGTAACQQDSRPPRWVPRLPDSMVLWPRKRLGRTRGMRERQHLKAMVVVTAAAIVVMMMMMAGMSSPPMSMLLARLNESSSFPVVSGGVVRLWPKDENCSWAEVRFSAGLAGSWLLSFPRSGNTWTRYLLEAATGVFTSSVYNSSRLRELGVTSSCAKESGARRVSEAIR</sequence>
<name>A0AAW0TQX3_SCYPA</name>
<dbReference type="PANTHER" id="PTHR45964:SF5">
    <property type="entry name" value="WSCD FAMILY MEMBER CG9164"/>
    <property type="match status" value="1"/>
</dbReference>
<dbReference type="PANTHER" id="PTHR45964">
    <property type="entry name" value="WSCD FAMILY MEMBER CG9164"/>
    <property type="match status" value="1"/>
</dbReference>
<keyword evidence="4" id="KW-1185">Reference proteome</keyword>
<proteinExistence type="inferred from homology"/>
<evidence type="ECO:0000313" key="3">
    <source>
        <dbReference type="EMBL" id="KAK8388757.1"/>
    </source>
</evidence>
<keyword evidence="2" id="KW-0812">Transmembrane</keyword>
<evidence type="ECO:0000256" key="1">
    <source>
        <dbReference type="ARBA" id="ARBA00010236"/>
    </source>
</evidence>
<dbReference type="Gene3D" id="3.40.50.300">
    <property type="entry name" value="P-loop containing nucleotide triphosphate hydrolases"/>
    <property type="match status" value="1"/>
</dbReference>
<organism evidence="3 4">
    <name type="scientific">Scylla paramamosain</name>
    <name type="common">Mud crab</name>
    <dbReference type="NCBI Taxonomy" id="85552"/>
    <lineage>
        <taxon>Eukaryota</taxon>
        <taxon>Metazoa</taxon>
        <taxon>Ecdysozoa</taxon>
        <taxon>Arthropoda</taxon>
        <taxon>Crustacea</taxon>
        <taxon>Multicrustacea</taxon>
        <taxon>Malacostraca</taxon>
        <taxon>Eumalacostraca</taxon>
        <taxon>Eucarida</taxon>
        <taxon>Decapoda</taxon>
        <taxon>Pleocyemata</taxon>
        <taxon>Brachyura</taxon>
        <taxon>Eubrachyura</taxon>
        <taxon>Portunoidea</taxon>
        <taxon>Portunidae</taxon>
        <taxon>Portuninae</taxon>
        <taxon>Scylla</taxon>
    </lineage>
</organism>
<protein>
    <submittedName>
        <fullName evidence="3">Uncharacterized protein</fullName>
    </submittedName>
</protein>
<dbReference type="InterPro" id="IPR051589">
    <property type="entry name" value="Sialate-O-sulfotransferase"/>
</dbReference>
<dbReference type="Proteomes" id="UP001487740">
    <property type="component" value="Unassembled WGS sequence"/>
</dbReference>
<evidence type="ECO:0000256" key="2">
    <source>
        <dbReference type="SAM" id="Phobius"/>
    </source>
</evidence>
<dbReference type="EMBL" id="JARAKH010000028">
    <property type="protein sequence ID" value="KAK8388757.1"/>
    <property type="molecule type" value="Genomic_DNA"/>
</dbReference>
<gene>
    <name evidence="3" type="ORF">O3P69_020636</name>
</gene>
<keyword evidence="2" id="KW-0472">Membrane</keyword>
<comment type="caution">
    <text evidence="3">The sequence shown here is derived from an EMBL/GenBank/DDBJ whole genome shotgun (WGS) entry which is preliminary data.</text>
</comment>
<dbReference type="AlphaFoldDB" id="A0AAW0TQX3"/>
<feature type="transmembrane region" description="Helical" evidence="2">
    <location>
        <begin position="58"/>
        <end position="79"/>
    </location>
</feature>
<reference evidence="3 4" key="1">
    <citation type="submission" date="2023-03" db="EMBL/GenBank/DDBJ databases">
        <title>High-quality genome of Scylla paramamosain provides insights in environmental adaptation.</title>
        <authorList>
            <person name="Zhang L."/>
        </authorList>
    </citation>
    <scope>NUCLEOTIDE SEQUENCE [LARGE SCALE GENOMIC DNA]</scope>
    <source>
        <strain evidence="3">LZ_2023a</strain>
        <tissue evidence="3">Muscle</tissue>
    </source>
</reference>
<accession>A0AAW0TQX3</accession>
<comment type="similarity">
    <text evidence="1">Belongs to the WSCD family.</text>
</comment>
<keyword evidence="2" id="KW-1133">Transmembrane helix</keyword>
<dbReference type="InterPro" id="IPR027417">
    <property type="entry name" value="P-loop_NTPase"/>
</dbReference>
<evidence type="ECO:0000313" key="4">
    <source>
        <dbReference type="Proteomes" id="UP001487740"/>
    </source>
</evidence>